<dbReference type="InterPro" id="IPR033175">
    <property type="entry name" value="PSD-A"/>
</dbReference>
<keyword evidence="5 11" id="KW-0472">Membrane</keyword>
<feature type="site" description="Cleavage (non-hydrolytic); by autocatalysis" evidence="11">
    <location>
        <begin position="186"/>
        <end position="187"/>
    </location>
</feature>
<keyword evidence="7 11" id="KW-0594">Phospholipid biosynthesis</keyword>
<comment type="subcellular location">
    <subcellularLocation>
        <location evidence="11">Cell membrane</location>
        <topology evidence="11">Peripheral membrane protein</topology>
    </subcellularLocation>
</comment>
<evidence type="ECO:0000256" key="4">
    <source>
        <dbReference type="ARBA" id="ARBA00023098"/>
    </source>
</evidence>
<dbReference type="EC" id="4.1.1.65" evidence="11"/>
<dbReference type="InterPro" id="IPR003817">
    <property type="entry name" value="PS_Dcarbxylase"/>
</dbReference>
<dbReference type="AlphaFoldDB" id="A0A239FMK0"/>
<gene>
    <name evidence="11" type="primary">psd</name>
    <name evidence="13" type="ORF">SAMN05421640_0748</name>
</gene>
<dbReference type="UniPathway" id="UPA00558">
    <property type="reaction ID" value="UER00616"/>
</dbReference>
<dbReference type="GO" id="GO:0004609">
    <property type="term" value="F:phosphatidylserine decarboxylase activity"/>
    <property type="evidence" value="ECO:0007669"/>
    <property type="project" value="UniProtKB-UniRule"/>
</dbReference>
<dbReference type="PANTHER" id="PTHR35809">
    <property type="entry name" value="ARCHAETIDYLSERINE DECARBOXYLASE PROENZYME-RELATED"/>
    <property type="match status" value="1"/>
</dbReference>
<feature type="transmembrane region" description="Helical" evidence="12">
    <location>
        <begin position="7"/>
        <end position="25"/>
    </location>
</feature>
<accession>A0A239FMK0</accession>
<keyword evidence="12" id="KW-1133">Transmembrane helix</keyword>
<comment type="cofactor">
    <cofactor evidence="11">
        <name>pyruvate</name>
        <dbReference type="ChEBI" id="CHEBI:15361"/>
    </cofactor>
    <text evidence="11">Binds 1 pyruvoyl group covalently per subunit.</text>
</comment>
<keyword evidence="9 11" id="KW-1208">Phospholipid metabolism</keyword>
<evidence type="ECO:0000256" key="3">
    <source>
        <dbReference type="ARBA" id="ARBA00022793"/>
    </source>
</evidence>
<evidence type="ECO:0000256" key="6">
    <source>
        <dbReference type="ARBA" id="ARBA00023145"/>
    </source>
</evidence>
<proteinExistence type="inferred from homology"/>
<keyword evidence="12" id="KW-0812">Transmembrane</keyword>
<keyword evidence="10 11" id="KW-0670">Pyruvate</keyword>
<evidence type="ECO:0000256" key="10">
    <source>
        <dbReference type="ARBA" id="ARBA00023317"/>
    </source>
</evidence>
<comment type="catalytic activity">
    <reaction evidence="11">
        <text>a 1,2-diacyl-sn-glycero-3-phospho-L-serine + H(+) = a 1,2-diacyl-sn-glycero-3-phosphoethanolamine + CO2</text>
        <dbReference type="Rhea" id="RHEA:20828"/>
        <dbReference type="ChEBI" id="CHEBI:15378"/>
        <dbReference type="ChEBI" id="CHEBI:16526"/>
        <dbReference type="ChEBI" id="CHEBI:57262"/>
        <dbReference type="ChEBI" id="CHEBI:64612"/>
        <dbReference type="EC" id="4.1.1.65"/>
    </reaction>
</comment>
<feature type="chain" id="PRO_5023316166" description="Phosphatidylserine decarboxylase beta chain" evidence="11">
    <location>
        <begin position="1"/>
        <end position="186"/>
    </location>
</feature>
<evidence type="ECO:0000313" key="14">
    <source>
        <dbReference type="Proteomes" id="UP000198393"/>
    </source>
</evidence>
<feature type="transmembrane region" description="Helical" evidence="12">
    <location>
        <begin position="31"/>
        <end position="53"/>
    </location>
</feature>
<dbReference type="GO" id="GO:0005886">
    <property type="term" value="C:plasma membrane"/>
    <property type="evidence" value="ECO:0007669"/>
    <property type="project" value="UniProtKB-SubCell"/>
</dbReference>
<keyword evidence="14" id="KW-1185">Reference proteome</keyword>
<evidence type="ECO:0000256" key="12">
    <source>
        <dbReference type="SAM" id="Phobius"/>
    </source>
</evidence>
<evidence type="ECO:0000256" key="11">
    <source>
        <dbReference type="HAMAP-Rule" id="MF_00664"/>
    </source>
</evidence>
<keyword evidence="1 11" id="KW-1003">Cell membrane</keyword>
<evidence type="ECO:0000256" key="2">
    <source>
        <dbReference type="ARBA" id="ARBA00022516"/>
    </source>
</evidence>
<feature type="chain" id="PRO_5023316167" description="Phosphatidylserine decarboxylase alpha chain" evidence="11">
    <location>
        <begin position="187"/>
        <end position="218"/>
    </location>
</feature>
<reference evidence="13 14" key="1">
    <citation type="submission" date="2017-06" db="EMBL/GenBank/DDBJ databases">
        <authorList>
            <person name="Kim H.J."/>
            <person name="Triplett B.A."/>
        </authorList>
    </citation>
    <scope>NUCLEOTIDE SEQUENCE [LARGE SCALE GENOMIC DNA]</scope>
    <source>
        <strain evidence="13 14">DSM 19307</strain>
    </source>
</reference>
<comment type="similarity">
    <text evidence="11">Belongs to the phosphatidylserine decarboxylase family. PSD-A subfamily.</text>
</comment>
<comment type="PTM">
    <text evidence="11">Is synthesized initially as an inactive proenzyme. Formation of the active enzyme involves a self-maturation process in which the active site pyruvoyl group is generated from an internal serine residue via an autocatalytic post-translational modification. Two non-identical subunits are generated from the proenzyme in this reaction, and the pyruvate is formed at the N-terminus of the alpha chain, which is derived from the carboxyl end of the proenzyme. The post-translation cleavage follows an unusual pathway, termed non-hydrolytic serinolysis, in which the side chain hydroxyl group of the serine supplies its oxygen atom to form the C-terminus of the beta chain, while the remainder of the serine residue undergoes an oxidative deamination to produce ammonia and the pyruvoyl prosthetic group on the alpha chain.</text>
</comment>
<evidence type="ECO:0000256" key="5">
    <source>
        <dbReference type="ARBA" id="ARBA00023136"/>
    </source>
</evidence>
<keyword evidence="6 11" id="KW-0865">Zymogen</keyword>
<feature type="active site" description="Schiff-base intermediate with substrate; via pyruvic acid" evidence="11">
    <location>
        <position position="187"/>
    </location>
</feature>
<evidence type="ECO:0000256" key="7">
    <source>
        <dbReference type="ARBA" id="ARBA00023209"/>
    </source>
</evidence>
<keyword evidence="2 11" id="KW-0444">Lipid biosynthesis</keyword>
<evidence type="ECO:0000256" key="9">
    <source>
        <dbReference type="ARBA" id="ARBA00023264"/>
    </source>
</evidence>
<keyword evidence="3 11" id="KW-0210">Decarboxylase</keyword>
<dbReference type="RefSeq" id="WP_089355495.1">
    <property type="nucleotide sequence ID" value="NZ_FZPD01000001.1"/>
</dbReference>
<dbReference type="NCBIfam" id="NF003678">
    <property type="entry name" value="PRK05305.1-2"/>
    <property type="match status" value="1"/>
</dbReference>
<name>A0A239FMK0_EKHLU</name>
<evidence type="ECO:0000256" key="1">
    <source>
        <dbReference type="ARBA" id="ARBA00022475"/>
    </source>
</evidence>
<evidence type="ECO:0000313" key="13">
    <source>
        <dbReference type="EMBL" id="SNS58031.1"/>
    </source>
</evidence>
<sequence>MRLHKEGLKMIPLMAVLTGGLYALLYWLIPIFIVQMILAAAAIIFMILVVRFFRFPKVETPPKDGVVYAPAEGKVVVIEKTYEDEYHKEDRIQVSIFMSPLNVHVNRSPIKGVVDFFKYHPGKFLVAWHPKSSTENERTSVGFKAENGATILMRQIAGAVARRIAFYPQVGDAVDQGSHVGFIRFGSRVDLFLPLDADIKVKIGDLTKGGETEVAVLS</sequence>
<dbReference type="GO" id="GO:0006646">
    <property type="term" value="P:phosphatidylethanolamine biosynthetic process"/>
    <property type="evidence" value="ECO:0007669"/>
    <property type="project" value="UniProtKB-UniRule"/>
</dbReference>
<comment type="function">
    <text evidence="11">Catalyzes the formation of phosphatidylethanolamine (PtdEtn) from phosphatidylserine (PtdSer).</text>
</comment>
<dbReference type="Proteomes" id="UP000198393">
    <property type="component" value="Unassembled WGS sequence"/>
</dbReference>
<dbReference type="PANTHER" id="PTHR35809:SF1">
    <property type="entry name" value="ARCHAETIDYLSERINE DECARBOXYLASE PROENZYME-RELATED"/>
    <property type="match status" value="1"/>
</dbReference>
<dbReference type="OrthoDB" id="9790893at2"/>
<dbReference type="EMBL" id="FZPD01000001">
    <property type="protein sequence ID" value="SNS58031.1"/>
    <property type="molecule type" value="Genomic_DNA"/>
</dbReference>
<evidence type="ECO:0000256" key="8">
    <source>
        <dbReference type="ARBA" id="ARBA00023239"/>
    </source>
</evidence>
<protein>
    <recommendedName>
        <fullName evidence="11">Phosphatidylserine decarboxylase proenzyme</fullName>
        <ecNumber evidence="11">4.1.1.65</ecNumber>
    </recommendedName>
    <component>
        <recommendedName>
            <fullName evidence="11">Phosphatidylserine decarboxylase alpha chain</fullName>
        </recommendedName>
    </component>
    <component>
        <recommendedName>
            <fullName evidence="11">Phosphatidylserine decarboxylase beta chain</fullName>
        </recommendedName>
    </component>
</protein>
<keyword evidence="4 11" id="KW-0443">Lipid metabolism</keyword>
<comment type="subunit">
    <text evidence="11">Heterodimer of a large membrane-associated beta subunit and a small pyruvoyl-containing alpha subunit.</text>
</comment>
<dbReference type="Pfam" id="PF02666">
    <property type="entry name" value="PS_Dcarbxylase"/>
    <property type="match status" value="1"/>
</dbReference>
<dbReference type="HAMAP" id="MF_00664">
    <property type="entry name" value="PS_decarb_PSD_A"/>
    <property type="match status" value="1"/>
</dbReference>
<organism evidence="13 14">
    <name type="scientific">Ekhidna lutea</name>
    <dbReference type="NCBI Taxonomy" id="447679"/>
    <lineage>
        <taxon>Bacteria</taxon>
        <taxon>Pseudomonadati</taxon>
        <taxon>Bacteroidota</taxon>
        <taxon>Cytophagia</taxon>
        <taxon>Cytophagales</taxon>
        <taxon>Reichenbachiellaceae</taxon>
        <taxon>Ekhidna</taxon>
    </lineage>
</organism>
<keyword evidence="8 11" id="KW-0456">Lyase</keyword>
<feature type="modified residue" description="Pyruvic acid (Ser); by autocatalysis" evidence="11">
    <location>
        <position position="187"/>
    </location>
</feature>
<comment type="pathway">
    <text evidence="11">Phospholipid metabolism; phosphatidylethanolamine biosynthesis; phosphatidylethanolamine from CDP-diacylglycerol: step 2/2.</text>
</comment>